<reference evidence="3" key="1">
    <citation type="journal article" date="2015" name="Nature">
        <title>Complex archaea that bridge the gap between prokaryotes and eukaryotes.</title>
        <authorList>
            <person name="Spang A."/>
            <person name="Saw J.H."/>
            <person name="Jorgensen S.L."/>
            <person name="Zaremba-Niedzwiedzka K."/>
            <person name="Martijn J."/>
            <person name="Lind A.E."/>
            <person name="van Eijk R."/>
            <person name="Schleper C."/>
            <person name="Guy L."/>
            <person name="Ettema T.J."/>
        </authorList>
    </citation>
    <scope>NUCLEOTIDE SEQUENCE</scope>
</reference>
<dbReference type="PROSITE" id="PS00028">
    <property type="entry name" value="ZINC_FINGER_C2H2_1"/>
    <property type="match status" value="1"/>
</dbReference>
<feature type="non-terminal residue" evidence="3">
    <location>
        <position position="125"/>
    </location>
</feature>
<feature type="domain" description="C2H2-type" evidence="2">
    <location>
        <begin position="5"/>
        <end position="33"/>
    </location>
</feature>
<dbReference type="PROSITE" id="PS50157">
    <property type="entry name" value="ZINC_FINGER_C2H2_2"/>
    <property type="match status" value="1"/>
</dbReference>
<dbReference type="AlphaFoldDB" id="A0A0F8Z6U0"/>
<feature type="transmembrane region" description="Helical" evidence="1">
    <location>
        <begin position="43"/>
        <end position="64"/>
    </location>
</feature>
<evidence type="ECO:0000256" key="1">
    <source>
        <dbReference type="SAM" id="Phobius"/>
    </source>
</evidence>
<comment type="caution">
    <text evidence="3">The sequence shown here is derived from an EMBL/GenBank/DDBJ whole genome shotgun (WGS) entry which is preliminary data.</text>
</comment>
<keyword evidence="1" id="KW-0472">Membrane</keyword>
<organism evidence="3">
    <name type="scientific">marine sediment metagenome</name>
    <dbReference type="NCBI Taxonomy" id="412755"/>
    <lineage>
        <taxon>unclassified sequences</taxon>
        <taxon>metagenomes</taxon>
        <taxon>ecological metagenomes</taxon>
    </lineage>
</organism>
<dbReference type="InterPro" id="IPR013087">
    <property type="entry name" value="Znf_C2H2_type"/>
</dbReference>
<accession>A0A0F8Z6U0</accession>
<name>A0A0F8Z6U0_9ZZZZ</name>
<evidence type="ECO:0000259" key="2">
    <source>
        <dbReference type="PROSITE" id="PS50157"/>
    </source>
</evidence>
<dbReference type="EMBL" id="LAZR01062153">
    <property type="protein sequence ID" value="KKK62109.1"/>
    <property type="molecule type" value="Genomic_DNA"/>
</dbReference>
<gene>
    <name evidence="3" type="ORF">LCGC14_3007600</name>
</gene>
<keyword evidence="1" id="KW-0812">Transmembrane</keyword>
<sequence length="125" mass="14163">MAEKHKCEACNRNFKDKEGLQMHNSAKHSKPEKKSMKLNSKKIKNWGIFIAILVLVVVGFYFLFSSVKTLPPTDMRGHIEESPPSHILKEPMPLAVQKHMLEHADGTGPPGIIINYNCEDYNCES</sequence>
<evidence type="ECO:0000313" key="3">
    <source>
        <dbReference type="EMBL" id="KKK62109.1"/>
    </source>
</evidence>
<protein>
    <recommendedName>
        <fullName evidence="2">C2H2-type domain-containing protein</fullName>
    </recommendedName>
</protein>
<keyword evidence="1" id="KW-1133">Transmembrane helix</keyword>
<proteinExistence type="predicted"/>